<dbReference type="RefSeq" id="WP_169531710.1">
    <property type="nucleotide sequence ID" value="NZ_JABBGH010000002.1"/>
</dbReference>
<gene>
    <name evidence="2" type="ORF">HHL22_12595</name>
</gene>
<comment type="caution">
    <text evidence="2">The sequence shown here is derived from an EMBL/GenBank/DDBJ whole genome shotgun (WGS) entry which is preliminary data.</text>
</comment>
<dbReference type="SUPFAM" id="SSF56925">
    <property type="entry name" value="OMPA-like"/>
    <property type="match status" value="1"/>
</dbReference>
<organism evidence="2 3">
    <name type="scientific">Hymenobacter polaris</name>
    <dbReference type="NCBI Taxonomy" id="2682546"/>
    <lineage>
        <taxon>Bacteria</taxon>
        <taxon>Pseudomonadati</taxon>
        <taxon>Bacteroidota</taxon>
        <taxon>Cytophagia</taxon>
        <taxon>Cytophagales</taxon>
        <taxon>Hymenobacteraceae</taxon>
        <taxon>Hymenobacter</taxon>
    </lineage>
</organism>
<evidence type="ECO:0000313" key="3">
    <source>
        <dbReference type="Proteomes" id="UP000559626"/>
    </source>
</evidence>
<proteinExistence type="predicted"/>
<evidence type="ECO:0000256" key="1">
    <source>
        <dbReference type="SAM" id="SignalP"/>
    </source>
</evidence>
<dbReference type="EMBL" id="JABBGH010000002">
    <property type="protein sequence ID" value="NML66044.1"/>
    <property type="molecule type" value="Genomic_DNA"/>
</dbReference>
<protein>
    <recommendedName>
        <fullName evidence="4">Outer membrane protein beta-barrel domain-containing protein</fullName>
    </recommendedName>
</protein>
<name>A0A7Y0FN30_9BACT</name>
<evidence type="ECO:0000313" key="2">
    <source>
        <dbReference type="EMBL" id="NML66044.1"/>
    </source>
</evidence>
<dbReference type="Proteomes" id="UP000559626">
    <property type="component" value="Unassembled WGS sequence"/>
</dbReference>
<reference evidence="2 3" key="1">
    <citation type="submission" date="2020-04" db="EMBL/GenBank/DDBJ databases">
        <title>Hymenobacter polaris sp. nov., isolated from Arctic soil.</title>
        <authorList>
            <person name="Dahal R.H."/>
        </authorList>
    </citation>
    <scope>NUCLEOTIDE SEQUENCE [LARGE SCALE GENOMIC DNA]</scope>
    <source>
        <strain evidence="2 3">RP-2-7</strain>
    </source>
</reference>
<keyword evidence="3" id="KW-1185">Reference proteome</keyword>
<feature type="chain" id="PRO_5031447907" description="Outer membrane protein beta-barrel domain-containing protein" evidence="1">
    <location>
        <begin position="21"/>
        <end position="252"/>
    </location>
</feature>
<evidence type="ECO:0008006" key="4">
    <source>
        <dbReference type="Google" id="ProtNLM"/>
    </source>
</evidence>
<accession>A0A7Y0FN30</accession>
<sequence>MRTSPLFAILWLATLGAAHAGPPGYHAPRRRYNARNQAYIRPAARIHGSLNVAYYNGDLTNRLSDNTLRVGYGVGVTQALSPRFTFSSELSVLYLKAKDFYPGRGYSFESTNGLLQATLRYNIFEDKSMYSGLMQQSSPAQLFVEAGAGLLLTSPTAYQNDGAGGAIQLPAEGRNSYPLLAGAFPVGIGGTLKASPHLYFTLDALYYFTTTDLLDDISQRANPRQPDNFATLTLKVEYAFGKKRRVPLTHYD</sequence>
<dbReference type="AlphaFoldDB" id="A0A7Y0FN30"/>
<feature type="signal peptide" evidence="1">
    <location>
        <begin position="1"/>
        <end position="20"/>
    </location>
</feature>
<dbReference type="InterPro" id="IPR011250">
    <property type="entry name" value="OMP/PagP_B-barrel"/>
</dbReference>
<keyword evidence="1" id="KW-0732">Signal</keyword>